<dbReference type="PROSITE" id="PS51225">
    <property type="entry name" value="MARVEL"/>
    <property type="match status" value="1"/>
</dbReference>
<protein>
    <submittedName>
        <fullName evidence="8">Mal, T cell differentiation protein a, tandem duplicate 2</fullName>
    </submittedName>
</protein>
<evidence type="ECO:0000259" key="7">
    <source>
        <dbReference type="PROSITE" id="PS51225"/>
    </source>
</evidence>
<sequence>MLILTSFPPVWKVTHTAAHNHSQPLTHSLIMDTGRIGRLPSGLGMCCSIPDMLFLPELVCGGLVWILVACTYIIPYNPQAYVVAVSVLCFIITFIWMMVFACGSHHNRPFWATADVAYHFMASVLYLSASVLLAFSTLYLTISDFHYKMNIAAVVMSYVTTVMYIIHTLFSAIRWKTF</sequence>
<evidence type="ECO:0000313" key="8">
    <source>
        <dbReference type="Ensembl" id="ENSAMXP00000034441.1"/>
    </source>
</evidence>
<dbReference type="GO" id="GO:0016020">
    <property type="term" value="C:membrane"/>
    <property type="evidence" value="ECO:0007669"/>
    <property type="project" value="UniProtKB-SubCell"/>
</dbReference>
<dbReference type="GO" id="GO:0019911">
    <property type="term" value="F:structural constituent of myelin sheath"/>
    <property type="evidence" value="ECO:0007669"/>
    <property type="project" value="TreeGrafter"/>
</dbReference>
<dbReference type="PANTHER" id="PTHR22776">
    <property type="entry name" value="MARVEL-CONTAINING POTENTIAL LIPID RAFT-ASSOCIATED PROTEIN"/>
    <property type="match status" value="1"/>
</dbReference>
<feature type="domain" description="MARVEL" evidence="7">
    <location>
        <begin position="45"/>
        <end position="176"/>
    </location>
</feature>
<reference evidence="8" key="3">
    <citation type="submission" date="2025-08" db="UniProtKB">
        <authorList>
            <consortium name="Ensembl"/>
        </authorList>
    </citation>
    <scope>IDENTIFICATION</scope>
</reference>
<keyword evidence="9" id="KW-1185">Reference proteome</keyword>
<dbReference type="InterPro" id="IPR050578">
    <property type="entry name" value="MARVEL-CKLF_proteins"/>
</dbReference>
<evidence type="ECO:0000256" key="5">
    <source>
        <dbReference type="PROSITE-ProRule" id="PRU00581"/>
    </source>
</evidence>
<reference evidence="9" key="1">
    <citation type="submission" date="2013-03" db="EMBL/GenBank/DDBJ databases">
        <authorList>
            <person name="Jeffery W."/>
            <person name="Warren W."/>
            <person name="Wilson R.K."/>
        </authorList>
    </citation>
    <scope>NUCLEOTIDE SEQUENCE</scope>
    <source>
        <strain evidence="9">female</strain>
    </source>
</reference>
<organism evidence="8 9">
    <name type="scientific">Astyanax mexicanus</name>
    <name type="common">Blind cave fish</name>
    <name type="synonym">Astyanax fasciatus mexicanus</name>
    <dbReference type="NCBI Taxonomy" id="7994"/>
    <lineage>
        <taxon>Eukaryota</taxon>
        <taxon>Metazoa</taxon>
        <taxon>Chordata</taxon>
        <taxon>Craniata</taxon>
        <taxon>Vertebrata</taxon>
        <taxon>Euteleostomi</taxon>
        <taxon>Actinopterygii</taxon>
        <taxon>Neopterygii</taxon>
        <taxon>Teleostei</taxon>
        <taxon>Ostariophysi</taxon>
        <taxon>Characiformes</taxon>
        <taxon>Characoidei</taxon>
        <taxon>Acestrorhamphidae</taxon>
        <taxon>Acestrorhamphinae</taxon>
        <taxon>Astyanax</taxon>
    </lineage>
</organism>
<evidence type="ECO:0000256" key="1">
    <source>
        <dbReference type="ARBA" id="ARBA00004141"/>
    </source>
</evidence>
<keyword evidence="4 5" id="KW-0472">Membrane</keyword>
<dbReference type="GO" id="GO:0042552">
    <property type="term" value="P:myelination"/>
    <property type="evidence" value="ECO:0007669"/>
    <property type="project" value="TreeGrafter"/>
</dbReference>
<dbReference type="GeneTree" id="ENSGT00940000154987"/>
<dbReference type="PRINTS" id="PR01884">
    <property type="entry name" value="MALPROTEIN"/>
</dbReference>
<reference evidence="8" key="4">
    <citation type="submission" date="2025-09" db="UniProtKB">
        <authorList>
            <consortium name="Ensembl"/>
        </authorList>
    </citation>
    <scope>IDENTIFICATION</scope>
</reference>
<name>A0A3B1IXN5_ASTMX</name>
<evidence type="ECO:0000313" key="9">
    <source>
        <dbReference type="Proteomes" id="UP000018467"/>
    </source>
</evidence>
<keyword evidence="3 6" id="KW-1133">Transmembrane helix</keyword>
<dbReference type="AlphaFoldDB" id="A0A3B1IXN5"/>
<dbReference type="InParanoid" id="A0A3B1IXN5"/>
<dbReference type="Proteomes" id="UP000018467">
    <property type="component" value="Unassembled WGS sequence"/>
</dbReference>
<accession>A0A3B1IXN5</accession>
<evidence type="ECO:0000256" key="6">
    <source>
        <dbReference type="SAM" id="Phobius"/>
    </source>
</evidence>
<keyword evidence="2 5" id="KW-0812">Transmembrane</keyword>
<evidence type="ECO:0000256" key="3">
    <source>
        <dbReference type="ARBA" id="ARBA00022989"/>
    </source>
</evidence>
<dbReference type="FunCoup" id="A0A3B1IXN5">
    <property type="interactions" value="99"/>
</dbReference>
<comment type="subcellular location">
    <subcellularLocation>
        <location evidence="1">Membrane</location>
        <topology evidence="1">Multi-pass membrane protein</topology>
    </subcellularLocation>
</comment>
<proteinExistence type="predicted"/>
<feature type="transmembrane region" description="Helical" evidence="6">
    <location>
        <begin position="151"/>
        <end position="173"/>
    </location>
</feature>
<evidence type="ECO:0000256" key="4">
    <source>
        <dbReference type="ARBA" id="ARBA00023136"/>
    </source>
</evidence>
<evidence type="ECO:0000256" key="2">
    <source>
        <dbReference type="ARBA" id="ARBA00022692"/>
    </source>
</evidence>
<feature type="transmembrane region" description="Helical" evidence="6">
    <location>
        <begin position="116"/>
        <end position="139"/>
    </location>
</feature>
<dbReference type="PANTHER" id="PTHR22776:SF94">
    <property type="entry name" value="MAL, T CELL DIFFERENTIATION PROTEIN A"/>
    <property type="match status" value="1"/>
</dbReference>
<feature type="transmembrane region" description="Helical" evidence="6">
    <location>
        <begin position="80"/>
        <end position="104"/>
    </location>
</feature>
<feature type="transmembrane region" description="Helical" evidence="6">
    <location>
        <begin position="53"/>
        <end position="74"/>
    </location>
</feature>
<dbReference type="Pfam" id="PF01284">
    <property type="entry name" value="MARVEL"/>
    <property type="match status" value="1"/>
</dbReference>
<dbReference type="InterPro" id="IPR013295">
    <property type="entry name" value="MAL"/>
</dbReference>
<dbReference type="Ensembl" id="ENSAMXT00000048162.1">
    <property type="protein sequence ID" value="ENSAMXP00000034441.1"/>
    <property type="gene ID" value="ENSAMXG00000037926.1"/>
</dbReference>
<dbReference type="InterPro" id="IPR008253">
    <property type="entry name" value="Marvel"/>
</dbReference>
<reference evidence="9" key="2">
    <citation type="journal article" date="2014" name="Nat. Commun.">
        <title>The cavefish genome reveals candidate genes for eye loss.</title>
        <authorList>
            <person name="McGaugh S.E."/>
            <person name="Gross J.B."/>
            <person name="Aken B."/>
            <person name="Blin M."/>
            <person name="Borowsky R."/>
            <person name="Chalopin D."/>
            <person name="Hinaux H."/>
            <person name="Jeffery W.R."/>
            <person name="Keene A."/>
            <person name="Ma L."/>
            <person name="Minx P."/>
            <person name="Murphy D."/>
            <person name="O'Quin K.E."/>
            <person name="Retaux S."/>
            <person name="Rohner N."/>
            <person name="Searle S.M."/>
            <person name="Stahl B.A."/>
            <person name="Tabin C."/>
            <person name="Volff J.N."/>
            <person name="Yoshizawa M."/>
            <person name="Warren W.C."/>
        </authorList>
    </citation>
    <scope>NUCLEOTIDE SEQUENCE [LARGE SCALE GENOMIC DNA]</scope>
    <source>
        <strain evidence="9">female</strain>
    </source>
</reference>
<dbReference type="Bgee" id="ENSAMXG00000037926">
    <property type="expression patterns" value="Expressed in pharyngeal gill and 8 other cell types or tissues"/>
</dbReference>